<dbReference type="Pfam" id="PF23196">
    <property type="entry name" value="NOMO_6th"/>
    <property type="match status" value="1"/>
</dbReference>
<evidence type="ECO:0000313" key="18">
    <source>
        <dbReference type="Proteomes" id="UP000032180"/>
    </source>
</evidence>
<dbReference type="Pfam" id="PF23193">
    <property type="entry name" value="NOMO_3rd"/>
    <property type="match status" value="1"/>
</dbReference>
<evidence type="ECO:0000256" key="1">
    <source>
        <dbReference type="ARBA" id="ARBA00004115"/>
    </source>
</evidence>
<dbReference type="InterPro" id="IPR013784">
    <property type="entry name" value="Carb-bd-like_fold"/>
</dbReference>
<evidence type="ECO:0000259" key="9">
    <source>
        <dbReference type="Pfam" id="PF22902"/>
    </source>
</evidence>
<evidence type="ECO:0000259" key="10">
    <source>
        <dbReference type="Pfam" id="PF22904"/>
    </source>
</evidence>
<dbReference type="InterPro" id="IPR051417">
    <property type="entry name" value="SDr/BOS_complex"/>
</dbReference>
<dbReference type="InterPro" id="IPR056190">
    <property type="entry name" value="NOMO_5th"/>
</dbReference>
<evidence type="ECO:0000259" key="15">
    <source>
        <dbReference type="Pfam" id="PF23660"/>
    </source>
</evidence>
<dbReference type="InterPro" id="IPR055073">
    <property type="entry name" value="NOMO1-like_9th"/>
</dbReference>
<dbReference type="FunFam" id="2.60.40.10:FF:001746">
    <property type="entry name" value="Carbohydrate-binding-like fold"/>
    <property type="match status" value="1"/>
</dbReference>
<dbReference type="GO" id="GO:0005789">
    <property type="term" value="C:endoplasmic reticulum membrane"/>
    <property type="evidence" value="ECO:0007669"/>
    <property type="project" value="UniProtKB-SubCell"/>
</dbReference>
<dbReference type="InterPro" id="IPR055576">
    <property type="entry name" value="DUF7152"/>
</dbReference>
<dbReference type="Pfam" id="PF22904">
    <property type="entry name" value="NOMO1-like_2nd"/>
    <property type="match status" value="1"/>
</dbReference>
<dbReference type="eggNOG" id="KOG1948">
    <property type="taxonomic scope" value="Eukaryota"/>
</dbReference>
<dbReference type="InterPro" id="IPR055074">
    <property type="entry name" value="NOMO1-3_2nd"/>
</dbReference>
<evidence type="ECO:0000259" key="13">
    <source>
        <dbReference type="Pfam" id="PF23194"/>
    </source>
</evidence>
<feature type="domain" description="NOMO sixth transthyretin-like" evidence="14">
    <location>
        <begin position="554"/>
        <end position="633"/>
    </location>
</feature>
<dbReference type="HOGENOM" id="CLU_007543_2_0_1"/>
<reference evidence="17" key="3">
    <citation type="submission" date="2015-04" db="UniProtKB">
        <authorList>
            <consortium name="EnsemblPlants"/>
        </authorList>
    </citation>
    <scope>IDENTIFICATION</scope>
</reference>
<dbReference type="Pfam" id="PF22902">
    <property type="entry name" value="NOMO1-like_9th"/>
    <property type="match status" value="1"/>
</dbReference>
<dbReference type="InterPro" id="IPR056319">
    <property type="entry name" value="NOMO_7th"/>
</dbReference>
<dbReference type="Pfam" id="PF22898">
    <property type="entry name" value="NOMO1-like_1st"/>
    <property type="match status" value="1"/>
</dbReference>
<keyword evidence="6" id="KW-0472">Membrane</keyword>
<dbReference type="InterPro" id="IPR055075">
    <property type="entry name" value="NOMO-like_N"/>
</dbReference>
<dbReference type="STRING" id="77586.A0A0D9V022"/>
<evidence type="ECO:0000259" key="12">
    <source>
        <dbReference type="Pfam" id="PF23193"/>
    </source>
</evidence>
<evidence type="ECO:0000259" key="8">
    <source>
        <dbReference type="Pfam" id="PF22898"/>
    </source>
</evidence>
<evidence type="ECO:0000256" key="5">
    <source>
        <dbReference type="ARBA" id="ARBA00022989"/>
    </source>
</evidence>
<evidence type="ECO:0000256" key="3">
    <source>
        <dbReference type="ARBA" id="ARBA00022729"/>
    </source>
</evidence>
<feature type="domain" description="NOMO-like ninth beta-sandwich" evidence="9">
    <location>
        <begin position="836"/>
        <end position="907"/>
    </location>
</feature>
<dbReference type="Pfam" id="PF23141">
    <property type="entry name" value="Ig_NOMO"/>
    <property type="match status" value="1"/>
</dbReference>
<feature type="chain" id="PRO_5002347332" description="Carbohydrate-binding-like fold protein" evidence="7">
    <location>
        <begin position="25"/>
        <end position="1235"/>
    </location>
</feature>
<dbReference type="Pfam" id="PF23662">
    <property type="entry name" value="DUF7152"/>
    <property type="match status" value="1"/>
</dbReference>
<organism evidence="17 18">
    <name type="scientific">Leersia perrieri</name>
    <dbReference type="NCBI Taxonomy" id="77586"/>
    <lineage>
        <taxon>Eukaryota</taxon>
        <taxon>Viridiplantae</taxon>
        <taxon>Streptophyta</taxon>
        <taxon>Embryophyta</taxon>
        <taxon>Tracheophyta</taxon>
        <taxon>Spermatophyta</taxon>
        <taxon>Magnoliopsida</taxon>
        <taxon>Liliopsida</taxon>
        <taxon>Poales</taxon>
        <taxon>Poaceae</taxon>
        <taxon>BOP clade</taxon>
        <taxon>Oryzoideae</taxon>
        <taxon>Oryzeae</taxon>
        <taxon>Oryzinae</taxon>
        <taxon>Leersia</taxon>
    </lineage>
</organism>
<dbReference type="Pfam" id="PF13620">
    <property type="entry name" value="CarboxypepD_reg"/>
    <property type="match status" value="1"/>
</dbReference>
<evidence type="ECO:0000259" key="11">
    <source>
        <dbReference type="Pfam" id="PF23141"/>
    </source>
</evidence>
<dbReference type="InterPro" id="IPR056188">
    <property type="entry name" value="NOMO_6th"/>
</dbReference>
<feature type="domain" description="NOMO-like N-terminal beta-sandwich" evidence="8">
    <location>
        <begin position="80"/>
        <end position="146"/>
    </location>
</feature>
<dbReference type="Pfam" id="PF23660">
    <property type="entry name" value="NOMO_8th"/>
    <property type="match status" value="1"/>
</dbReference>
<evidence type="ECO:0000259" key="16">
    <source>
        <dbReference type="Pfam" id="PF23662"/>
    </source>
</evidence>
<comment type="subcellular location">
    <subcellularLocation>
        <location evidence="1">Endoplasmic reticulum membrane</location>
        <topology evidence="1">Single-pass type I membrane protein</topology>
    </subcellularLocation>
</comment>
<dbReference type="AlphaFoldDB" id="A0A0D9V022"/>
<dbReference type="SUPFAM" id="SSF49452">
    <property type="entry name" value="Starch-binding domain-like"/>
    <property type="match status" value="1"/>
</dbReference>
<dbReference type="EnsemblPlants" id="LPERR01G11600.1">
    <property type="protein sequence ID" value="LPERR01G11600.1"/>
    <property type="gene ID" value="LPERR01G11600"/>
</dbReference>
<feature type="domain" description="DUF7152" evidence="16">
    <location>
        <begin position="1075"/>
        <end position="1174"/>
    </location>
</feature>
<feature type="domain" description="NOMO fifth transthyretin-like" evidence="13">
    <location>
        <begin position="470"/>
        <end position="552"/>
    </location>
</feature>
<feature type="domain" description="NOMO third transthyretin-like" evidence="12">
    <location>
        <begin position="286"/>
        <end position="347"/>
    </location>
</feature>
<name>A0A0D9V022_9ORYZ</name>
<dbReference type="GO" id="GO:0030246">
    <property type="term" value="F:carbohydrate binding"/>
    <property type="evidence" value="ECO:0007669"/>
    <property type="project" value="InterPro"/>
</dbReference>
<reference evidence="17 18" key="1">
    <citation type="submission" date="2012-08" db="EMBL/GenBank/DDBJ databases">
        <title>Oryza genome evolution.</title>
        <authorList>
            <person name="Wing R.A."/>
        </authorList>
    </citation>
    <scope>NUCLEOTIDE SEQUENCE</scope>
</reference>
<keyword evidence="2" id="KW-0812">Transmembrane</keyword>
<evidence type="ECO:0000313" key="17">
    <source>
        <dbReference type="EnsemblPlants" id="LPERR01G11600.1"/>
    </source>
</evidence>
<evidence type="ECO:0000256" key="7">
    <source>
        <dbReference type="SAM" id="SignalP"/>
    </source>
</evidence>
<sequence>MDPRPASLLLTLLCLAAFSAAAHASDEIHGCGGFVEASSGLAKSRKASDSKLDYSDITFWQLLRYSLLCAQTDPLNFLNQVELCTLDGLVKESTQCAPNGYYFIPVYDKGSFMVRVKGPEGWSWKPETVPVVINQNGCNGNADINFQFTGFMISGKVLGAVGGKSCSKYGGPSGVKVELLTDSDDLVASALTSSSGEYSFANIIPGRYKLRASHPNYEIETRGSSEVDLRFGNAVADDVFFVSGYNIYGSVVAQGNPILGVHLYLYSNDVTEVPCPQSISDAPREGALCHAVSGADGKFTFGSLPCGNYELLPYYKGENTVFDVSPPSLLVSVEHSHMTIPQKFQVTGFSVGGRVVDGYGAGVEGANVIVDGQLRAVTDNIGYYRLDQARRCGLPPTIDLCRVPCGTMRPAPESPFAARRRAHLRLRLQVTSKKYTIVAEKDHYKFHRLENFMILPNMASIDDIASVQYDVCGIVRTVTPNSKAMVTLTHGPENAKPQKKLASEKGRFCFEVLAGEYRLSALPVDTEGSSSLMFSPGFIDVNVNSPLLDIEFSQSQVNLHGKVLCKEQCNQNVLLSLVRLAGGVEQEKKTITLEQDNVNFLFNKIFPGKYRLEVKHSSSEASTQDDWCWDQNAMDVNVGSDDVTGIVFVQKGYWVELVSTHETEAYIQHSDSSKLDLLIKKGPQRICIETPGQHELHLINSCISFGSSPVVFDTKNPMPVHISGKKYLVRGELHVEIGSLQEEIDLSEDIGIDVFKRDGSFIEKISTTPVLGKSGQSGISAFEYSIWADLGEDFIFAPRDDSTRRKKILFYPSSQQFSVAVNGCQDTVPSIIAKTGLYLEGSVSPAISDVDIKILAAGRSKYAPLKERDVAMETKTNPEGSFYAGPLYDDIEYTVEASKAGYHLKQTGPYTFSCQKLGEISVRIYGEQDAELLPSVLLSLSGEEGYRNNSEYKFTPSAVAIDLNSGESREVEFRAIRVAYSAMGSVTLLTGLPKEGVFVEARSESRGFYEEATTDSFGRFRLRGLVPGSTYSVRVVAKDNHRFAAVERASPEYVSIEVGQGDISGIDFVVFERPEVTILSGHVEGDDVDMLQPHLSVEIRSAADPSRIESVLPVPLSYYFEVQNLPKGKHLVQLCSGLPSHTHRFESEIVEVDLDQQPQIHVGPLKYKTEERHHKQELTTAPVFPLIVGVSAIALVISMPRLKDLYQSAVGMTNLGSVAAPSKKEPKKTIMRKRA</sequence>
<evidence type="ECO:0008006" key="19">
    <source>
        <dbReference type="Google" id="ProtNLM"/>
    </source>
</evidence>
<evidence type="ECO:0000256" key="2">
    <source>
        <dbReference type="ARBA" id="ARBA00022692"/>
    </source>
</evidence>
<protein>
    <recommendedName>
        <fullName evidence="19">Carbohydrate-binding-like fold protein</fullName>
    </recommendedName>
</protein>
<evidence type="ECO:0000256" key="6">
    <source>
        <dbReference type="ARBA" id="ARBA00023136"/>
    </source>
</evidence>
<proteinExistence type="predicted"/>
<dbReference type="Proteomes" id="UP000032180">
    <property type="component" value="Chromosome 1"/>
</dbReference>
<keyword evidence="18" id="KW-1185">Reference proteome</keyword>
<dbReference type="PANTHER" id="PTHR23303:SF14">
    <property type="entry name" value="BOS COMPLEX SUBUNIT NOMO1-RELATED"/>
    <property type="match status" value="1"/>
</dbReference>
<dbReference type="InterPro" id="IPR056189">
    <property type="entry name" value="NOMO_3rd"/>
</dbReference>
<feature type="signal peptide" evidence="7">
    <location>
        <begin position="1"/>
        <end position="24"/>
    </location>
</feature>
<keyword evidence="4" id="KW-0256">Endoplasmic reticulum</keyword>
<reference evidence="18" key="2">
    <citation type="submission" date="2013-12" db="EMBL/GenBank/DDBJ databases">
        <authorList>
            <person name="Yu Y."/>
            <person name="Lee S."/>
            <person name="de Baynast K."/>
            <person name="Wissotski M."/>
            <person name="Liu L."/>
            <person name="Talag J."/>
            <person name="Goicoechea J."/>
            <person name="Angelova A."/>
            <person name="Jetty R."/>
            <person name="Kudrna D."/>
            <person name="Golser W."/>
            <person name="Rivera L."/>
            <person name="Zhang J."/>
            <person name="Wing R."/>
        </authorList>
    </citation>
    <scope>NUCLEOTIDE SEQUENCE</scope>
</reference>
<dbReference type="Gramene" id="LPERR01G11600.1">
    <property type="protein sequence ID" value="LPERR01G11600.1"/>
    <property type="gene ID" value="LPERR01G11600"/>
</dbReference>
<dbReference type="PANTHER" id="PTHR23303">
    <property type="entry name" value="CARBOXYPEPTIDASE REGULATORY REGION-CONTAINING"/>
    <property type="match status" value="1"/>
</dbReference>
<dbReference type="InterPro" id="IPR013783">
    <property type="entry name" value="Ig-like_fold"/>
</dbReference>
<dbReference type="Pfam" id="PF23194">
    <property type="entry name" value="NOMO_5th"/>
    <property type="match status" value="1"/>
</dbReference>
<evidence type="ECO:0000259" key="14">
    <source>
        <dbReference type="Pfam" id="PF23196"/>
    </source>
</evidence>
<feature type="domain" description="NOMO eighth prealbumin-like" evidence="15">
    <location>
        <begin position="728"/>
        <end position="833"/>
    </location>
</feature>
<evidence type="ECO:0000256" key="4">
    <source>
        <dbReference type="ARBA" id="ARBA00022824"/>
    </source>
</evidence>
<dbReference type="SUPFAM" id="SSF49478">
    <property type="entry name" value="Cna protein B-type domain"/>
    <property type="match status" value="2"/>
</dbReference>
<keyword evidence="3 7" id="KW-0732">Signal</keyword>
<feature type="domain" description="NOMO seventh transthyretin-like" evidence="11">
    <location>
        <begin position="654"/>
        <end position="726"/>
    </location>
</feature>
<keyword evidence="5" id="KW-1133">Transmembrane helix</keyword>
<dbReference type="InterPro" id="IPR056187">
    <property type="entry name" value="NOMO_8th"/>
</dbReference>
<feature type="domain" description="NOMO second beta-sandwich" evidence="10">
    <location>
        <begin position="148"/>
        <end position="242"/>
    </location>
</feature>
<accession>A0A0D9V022</accession>
<dbReference type="Gene3D" id="2.60.40.10">
    <property type="entry name" value="Immunoglobulins"/>
    <property type="match status" value="1"/>
</dbReference>